<keyword evidence="4 7" id="KW-0689">Ribosomal protein</keyword>
<comment type="caution">
    <text evidence="10">The sequence shown here is derived from an EMBL/GenBank/DDBJ whole genome shotgun (WGS) entry which is preliminary data.</text>
</comment>
<organism evidence="10 11">
    <name type="scientific">Candidatus Yanofskybacteria bacterium RIFCSPLOWO2_02_FULL_47_9b</name>
    <dbReference type="NCBI Taxonomy" id="1802708"/>
    <lineage>
        <taxon>Bacteria</taxon>
        <taxon>Candidatus Yanofskyibacteriota</taxon>
    </lineage>
</organism>
<dbReference type="AlphaFoldDB" id="A0A1F8HB62"/>
<reference evidence="10 11" key="1">
    <citation type="journal article" date="2016" name="Nat. Commun.">
        <title>Thousands of microbial genomes shed light on interconnected biogeochemical processes in an aquifer system.</title>
        <authorList>
            <person name="Anantharaman K."/>
            <person name="Brown C.T."/>
            <person name="Hug L.A."/>
            <person name="Sharon I."/>
            <person name="Castelle C.J."/>
            <person name="Probst A.J."/>
            <person name="Thomas B.C."/>
            <person name="Singh A."/>
            <person name="Wilkins M.J."/>
            <person name="Karaoz U."/>
            <person name="Brodie E.L."/>
            <person name="Williams K.H."/>
            <person name="Hubbard S.S."/>
            <person name="Banfield J.F."/>
        </authorList>
    </citation>
    <scope>NUCLEOTIDE SEQUENCE [LARGE SCALE GENOMIC DNA]</scope>
</reference>
<keyword evidence="5 7" id="KW-0687">Ribonucleoprotein</keyword>
<feature type="domain" description="Large ribosomal subunit protein bL9 C-terminal" evidence="9">
    <location>
        <begin position="64"/>
        <end position="148"/>
    </location>
</feature>
<gene>
    <name evidence="7" type="primary">rplI</name>
    <name evidence="10" type="ORF">A3I39_03300</name>
</gene>
<dbReference type="GO" id="GO:0019843">
    <property type="term" value="F:rRNA binding"/>
    <property type="evidence" value="ECO:0007669"/>
    <property type="project" value="UniProtKB-UniRule"/>
</dbReference>
<dbReference type="PANTHER" id="PTHR21368">
    <property type="entry name" value="50S RIBOSOMAL PROTEIN L9"/>
    <property type="match status" value="1"/>
</dbReference>
<protein>
    <recommendedName>
        <fullName evidence="6 7">Large ribosomal subunit protein bL9</fullName>
    </recommendedName>
</protein>
<feature type="domain" description="Ribosomal protein L9" evidence="8">
    <location>
        <begin position="1"/>
        <end position="42"/>
    </location>
</feature>
<dbReference type="GO" id="GO:1990904">
    <property type="term" value="C:ribonucleoprotein complex"/>
    <property type="evidence" value="ECO:0007669"/>
    <property type="project" value="UniProtKB-KW"/>
</dbReference>
<evidence type="ECO:0000256" key="1">
    <source>
        <dbReference type="ARBA" id="ARBA00010605"/>
    </source>
</evidence>
<sequence>MKVILLQNIKGYGQIGDIKNVSDGHARNFLFPKKMAKIVDDDTAQEVEQMKARRSAASEKELVQANAAVAKLQNLTIQLSKKASSSGTLFSSVTKDEISKEASRLSGFKLDKDMVDLGENGEHIKHTGEYNIIIELAHNLKANGQVIVRSDSKA</sequence>
<dbReference type="Proteomes" id="UP000178155">
    <property type="component" value="Unassembled WGS sequence"/>
</dbReference>
<evidence type="ECO:0000259" key="9">
    <source>
        <dbReference type="Pfam" id="PF03948"/>
    </source>
</evidence>
<evidence type="ECO:0000256" key="5">
    <source>
        <dbReference type="ARBA" id="ARBA00023274"/>
    </source>
</evidence>
<evidence type="ECO:0000256" key="2">
    <source>
        <dbReference type="ARBA" id="ARBA00022730"/>
    </source>
</evidence>
<dbReference type="Gene3D" id="3.40.5.10">
    <property type="entry name" value="Ribosomal protein L9, N-terminal domain"/>
    <property type="match status" value="1"/>
</dbReference>
<keyword evidence="2 7" id="KW-0699">rRNA-binding</keyword>
<dbReference type="Pfam" id="PF03948">
    <property type="entry name" value="Ribosomal_L9_C"/>
    <property type="match status" value="1"/>
</dbReference>
<dbReference type="HAMAP" id="MF_00503">
    <property type="entry name" value="Ribosomal_bL9"/>
    <property type="match status" value="1"/>
</dbReference>
<dbReference type="Pfam" id="PF01281">
    <property type="entry name" value="Ribosomal_L9_N"/>
    <property type="match status" value="1"/>
</dbReference>
<dbReference type="InterPro" id="IPR020070">
    <property type="entry name" value="Ribosomal_bL9_N"/>
</dbReference>
<evidence type="ECO:0000313" key="11">
    <source>
        <dbReference type="Proteomes" id="UP000178155"/>
    </source>
</evidence>
<comment type="function">
    <text evidence="7">Binds to the 23S rRNA.</text>
</comment>
<evidence type="ECO:0000256" key="7">
    <source>
        <dbReference type="HAMAP-Rule" id="MF_00503"/>
    </source>
</evidence>
<proteinExistence type="inferred from homology"/>
<dbReference type="SUPFAM" id="SSF55658">
    <property type="entry name" value="L9 N-domain-like"/>
    <property type="match status" value="1"/>
</dbReference>
<evidence type="ECO:0000256" key="3">
    <source>
        <dbReference type="ARBA" id="ARBA00022884"/>
    </source>
</evidence>
<evidence type="ECO:0000256" key="4">
    <source>
        <dbReference type="ARBA" id="ARBA00022980"/>
    </source>
</evidence>
<accession>A0A1F8HB62</accession>
<dbReference type="InterPro" id="IPR036935">
    <property type="entry name" value="Ribosomal_bL9_N_sf"/>
</dbReference>
<evidence type="ECO:0000259" key="8">
    <source>
        <dbReference type="Pfam" id="PF01281"/>
    </source>
</evidence>
<comment type="similarity">
    <text evidence="1 7">Belongs to the bacterial ribosomal protein bL9 family.</text>
</comment>
<dbReference type="SUPFAM" id="SSF55653">
    <property type="entry name" value="Ribosomal protein L9 C-domain"/>
    <property type="match status" value="1"/>
</dbReference>
<dbReference type="GO" id="GO:0006412">
    <property type="term" value="P:translation"/>
    <property type="evidence" value="ECO:0007669"/>
    <property type="project" value="UniProtKB-UniRule"/>
</dbReference>
<keyword evidence="3 7" id="KW-0694">RNA-binding</keyword>
<dbReference type="EMBL" id="MGKW01000003">
    <property type="protein sequence ID" value="OGN34845.1"/>
    <property type="molecule type" value="Genomic_DNA"/>
</dbReference>
<evidence type="ECO:0000313" key="10">
    <source>
        <dbReference type="EMBL" id="OGN34845.1"/>
    </source>
</evidence>
<name>A0A1F8HB62_9BACT</name>
<dbReference type="InterPro" id="IPR000244">
    <property type="entry name" value="Ribosomal_bL9"/>
</dbReference>
<dbReference type="InterPro" id="IPR020069">
    <property type="entry name" value="Ribosomal_bL9_C"/>
</dbReference>
<dbReference type="InterPro" id="IPR009027">
    <property type="entry name" value="Ribosomal_bL9/RNase_H1_N"/>
</dbReference>
<dbReference type="GO" id="GO:0003735">
    <property type="term" value="F:structural constituent of ribosome"/>
    <property type="evidence" value="ECO:0007669"/>
    <property type="project" value="InterPro"/>
</dbReference>
<evidence type="ECO:0000256" key="6">
    <source>
        <dbReference type="ARBA" id="ARBA00035292"/>
    </source>
</evidence>
<dbReference type="Gene3D" id="3.10.430.100">
    <property type="entry name" value="Ribosomal protein L9, C-terminal domain"/>
    <property type="match status" value="1"/>
</dbReference>
<dbReference type="NCBIfam" id="TIGR00158">
    <property type="entry name" value="L9"/>
    <property type="match status" value="1"/>
</dbReference>
<dbReference type="InterPro" id="IPR036791">
    <property type="entry name" value="Ribosomal_bL9_C_sf"/>
</dbReference>
<dbReference type="GO" id="GO:0005840">
    <property type="term" value="C:ribosome"/>
    <property type="evidence" value="ECO:0007669"/>
    <property type="project" value="UniProtKB-KW"/>
</dbReference>
<dbReference type="InterPro" id="IPR020594">
    <property type="entry name" value="Ribosomal_bL9_bac/chp"/>
</dbReference>